<dbReference type="SUPFAM" id="SSF52402">
    <property type="entry name" value="Adenine nucleotide alpha hydrolases-like"/>
    <property type="match status" value="1"/>
</dbReference>
<evidence type="ECO:0000313" key="3">
    <source>
        <dbReference type="EMBL" id="OAQ42130.1"/>
    </source>
</evidence>
<dbReference type="EMBL" id="LWHJ01000011">
    <property type="protein sequence ID" value="OAQ42130.1"/>
    <property type="molecule type" value="Genomic_DNA"/>
</dbReference>
<keyword evidence="1" id="KW-0813">Transport</keyword>
<evidence type="ECO:0000256" key="1">
    <source>
        <dbReference type="ARBA" id="ARBA00022982"/>
    </source>
</evidence>
<dbReference type="CDD" id="cd01714">
    <property type="entry name" value="ETF_beta"/>
    <property type="match status" value="1"/>
</dbReference>
<dbReference type="STRING" id="1826909.A5893_03170"/>
<evidence type="ECO:0000313" key="4">
    <source>
        <dbReference type="Proteomes" id="UP000078459"/>
    </source>
</evidence>
<gene>
    <name evidence="3" type="ORF">A5893_03170</name>
</gene>
<dbReference type="Pfam" id="PF01012">
    <property type="entry name" value="ETF"/>
    <property type="match status" value="1"/>
</dbReference>
<dbReference type="PANTHER" id="PTHR21294">
    <property type="entry name" value="ELECTRON TRANSFER FLAVOPROTEIN BETA-SUBUNIT"/>
    <property type="match status" value="1"/>
</dbReference>
<name>A0A179DN07_9SPHI</name>
<protein>
    <submittedName>
        <fullName evidence="3">Electron transfer flavoprotein subunit alpha</fullName>
    </submittedName>
</protein>
<dbReference type="RefSeq" id="WP_068821440.1">
    <property type="nucleotide sequence ID" value="NZ_LWHJ01000011.1"/>
</dbReference>
<sequence length="245" mass="26303">MKILVCISNVPDTTTKITFTNDNTQFNQAGVQFVLNPYDEIALSRAIELTDGGNGTVTVINVGEASTEPTIRKALAIGATDAVRINAAPKDAYFVAKQVAAYAKDQSYDLILTGRESIDYNGAKVAAMLGELLDIPSVSIIKKLEVDGEKATVEREIEGGKEVLTIPFPFVAGTAEGVAEWKIPNMRGIMSARTKPLTVVEAIDVQILSDIVKFETPAPRGAVKLVDAGDPEKLIELLHSEAKVF</sequence>
<dbReference type="SMART" id="SM00893">
    <property type="entry name" value="ETF"/>
    <property type="match status" value="1"/>
</dbReference>
<dbReference type="InterPro" id="IPR014730">
    <property type="entry name" value="ETF_a/b_N"/>
</dbReference>
<dbReference type="InterPro" id="IPR033948">
    <property type="entry name" value="ETF_beta_N"/>
</dbReference>
<dbReference type="Proteomes" id="UP000078459">
    <property type="component" value="Unassembled WGS sequence"/>
</dbReference>
<keyword evidence="4" id="KW-1185">Reference proteome</keyword>
<accession>A0A179DN07</accession>
<proteinExistence type="predicted"/>
<dbReference type="PIRSF" id="PIRSF000090">
    <property type="entry name" value="Beta-ETF"/>
    <property type="match status" value="1"/>
</dbReference>
<keyword evidence="1" id="KW-0249">Electron transport</keyword>
<dbReference type="Gene3D" id="3.40.50.620">
    <property type="entry name" value="HUPs"/>
    <property type="match status" value="1"/>
</dbReference>
<evidence type="ECO:0000259" key="2">
    <source>
        <dbReference type="SMART" id="SM00893"/>
    </source>
</evidence>
<organism evidence="3 4">
    <name type="scientific">Pedobacter psychrophilus</name>
    <dbReference type="NCBI Taxonomy" id="1826909"/>
    <lineage>
        <taxon>Bacteria</taxon>
        <taxon>Pseudomonadati</taxon>
        <taxon>Bacteroidota</taxon>
        <taxon>Sphingobacteriia</taxon>
        <taxon>Sphingobacteriales</taxon>
        <taxon>Sphingobacteriaceae</taxon>
        <taxon>Pedobacter</taxon>
    </lineage>
</organism>
<dbReference type="InterPro" id="IPR012255">
    <property type="entry name" value="ETF_b"/>
</dbReference>
<reference evidence="3 4" key="2">
    <citation type="submission" date="2016-06" db="EMBL/GenBank/DDBJ databases">
        <title>Pedobacter psychrophilus sp. nov., isolated from Antarctic fragmentary rock.</title>
        <authorList>
            <person name="Svec P."/>
        </authorList>
    </citation>
    <scope>NUCLEOTIDE SEQUENCE [LARGE SCALE GENOMIC DNA]</scope>
    <source>
        <strain evidence="3 4">CCM 8644</strain>
    </source>
</reference>
<dbReference type="OrthoDB" id="9804960at2"/>
<dbReference type="AlphaFoldDB" id="A0A179DN07"/>
<reference evidence="3 4" key="1">
    <citation type="submission" date="2016-04" db="EMBL/GenBank/DDBJ databases">
        <authorList>
            <person name="Evans L.H."/>
            <person name="Alamgir A."/>
            <person name="Owens N."/>
            <person name="Weber N.D."/>
            <person name="Virtaneva K."/>
            <person name="Barbian K."/>
            <person name="Babar A."/>
            <person name="Rosenke K."/>
        </authorList>
    </citation>
    <scope>NUCLEOTIDE SEQUENCE [LARGE SCALE GENOMIC DNA]</scope>
    <source>
        <strain evidence="3 4">CCM 8644</strain>
    </source>
</reference>
<dbReference type="InterPro" id="IPR014729">
    <property type="entry name" value="Rossmann-like_a/b/a_fold"/>
</dbReference>
<comment type="caution">
    <text evidence="3">The sequence shown here is derived from an EMBL/GenBank/DDBJ whole genome shotgun (WGS) entry which is preliminary data.</text>
</comment>
<dbReference type="GO" id="GO:0009055">
    <property type="term" value="F:electron transfer activity"/>
    <property type="evidence" value="ECO:0007669"/>
    <property type="project" value="InterPro"/>
</dbReference>
<feature type="domain" description="Electron transfer flavoprotein alpha/beta-subunit N-terminal" evidence="2">
    <location>
        <begin position="23"/>
        <end position="209"/>
    </location>
</feature>